<dbReference type="Proteomes" id="UP000265619">
    <property type="component" value="Unassembled WGS sequence"/>
</dbReference>
<comment type="caution">
    <text evidence="6">Lacks conserved residue(s) required for the propagation of feature annotation.</text>
</comment>
<sequence>MTPEPLSPSAAPRRRAGRGRFLVVTLAAVLALAATVSLGRWQLSRAAQKEALQARIDAQKQKAPLSQAEFLALGEAVGELHRPVHLRGLWLTAQTVYLDNRQMHGTPGFYVLTPFALEGSEQTVMVQRGWVQRNFVDRTQLGAVETPAGIVELTALIEPPPSHLFELGSKAAPAPAASAAVPAQTASGAASAPVASGIAPAPGIQGSSPIRQNLDLEAFRAETQLPLRTDVSLQQSGPASEGLQRDWPAPALGLERHYGYAFQWFGLSALVVILYVWFQFISPFRRARRRARDGRGL</sequence>
<protein>
    <recommendedName>
        <fullName evidence="6">SURF1-like protein</fullName>
    </recommendedName>
</protein>
<feature type="transmembrane region" description="Helical" evidence="6">
    <location>
        <begin position="260"/>
        <end position="280"/>
    </location>
</feature>
<dbReference type="InterPro" id="IPR045214">
    <property type="entry name" value="Surf1/Surf4"/>
</dbReference>
<gene>
    <name evidence="7" type="ORF">D3H34_23845</name>
</gene>
<evidence type="ECO:0000256" key="1">
    <source>
        <dbReference type="ARBA" id="ARBA00004370"/>
    </source>
</evidence>
<keyword evidence="6" id="KW-1003">Cell membrane</keyword>
<dbReference type="GO" id="GO:0005886">
    <property type="term" value="C:plasma membrane"/>
    <property type="evidence" value="ECO:0007669"/>
    <property type="project" value="UniProtKB-SubCell"/>
</dbReference>
<dbReference type="RefSeq" id="WP_119556722.1">
    <property type="nucleotide sequence ID" value="NZ_QXMN01000038.1"/>
</dbReference>
<dbReference type="PROSITE" id="PS50895">
    <property type="entry name" value="SURF1"/>
    <property type="match status" value="1"/>
</dbReference>
<evidence type="ECO:0000313" key="8">
    <source>
        <dbReference type="Proteomes" id="UP000265619"/>
    </source>
</evidence>
<keyword evidence="3 6" id="KW-0812">Transmembrane</keyword>
<accession>A0A9X8D0Y1</accession>
<evidence type="ECO:0000256" key="4">
    <source>
        <dbReference type="ARBA" id="ARBA00022989"/>
    </source>
</evidence>
<keyword evidence="8" id="KW-1185">Reference proteome</keyword>
<name>A0A9X8D0Y1_9BURK</name>
<proteinExistence type="inferred from homology"/>
<keyword evidence="5 6" id="KW-0472">Membrane</keyword>
<comment type="subcellular location">
    <subcellularLocation>
        <location evidence="6">Cell membrane</location>
        <topology evidence="6">Multi-pass membrane protein</topology>
    </subcellularLocation>
    <subcellularLocation>
        <location evidence="1">Membrane</location>
    </subcellularLocation>
</comment>
<dbReference type="AlphaFoldDB" id="A0A9X8D0Y1"/>
<dbReference type="OrthoDB" id="9789940at2"/>
<dbReference type="PANTHER" id="PTHR23427:SF2">
    <property type="entry name" value="SURFEIT LOCUS PROTEIN 1"/>
    <property type="match status" value="1"/>
</dbReference>
<comment type="similarity">
    <text evidence="2 6">Belongs to the SURF1 family.</text>
</comment>
<dbReference type="EMBL" id="QXMN01000038">
    <property type="protein sequence ID" value="RIX75896.1"/>
    <property type="molecule type" value="Genomic_DNA"/>
</dbReference>
<keyword evidence="4 6" id="KW-1133">Transmembrane helix</keyword>
<dbReference type="InterPro" id="IPR002994">
    <property type="entry name" value="Surf1/Shy1"/>
</dbReference>
<organism evidence="7 8">
    <name type="scientific">Acidovorax cavernicola</name>
    <dbReference type="NCBI Taxonomy" id="1675792"/>
    <lineage>
        <taxon>Bacteria</taxon>
        <taxon>Pseudomonadati</taxon>
        <taxon>Pseudomonadota</taxon>
        <taxon>Betaproteobacteria</taxon>
        <taxon>Burkholderiales</taxon>
        <taxon>Comamonadaceae</taxon>
        <taxon>Acidovorax</taxon>
    </lineage>
</organism>
<evidence type="ECO:0000256" key="5">
    <source>
        <dbReference type="ARBA" id="ARBA00023136"/>
    </source>
</evidence>
<evidence type="ECO:0000313" key="7">
    <source>
        <dbReference type="EMBL" id="RIX75896.1"/>
    </source>
</evidence>
<dbReference type="PANTHER" id="PTHR23427">
    <property type="entry name" value="SURFEIT LOCUS PROTEIN"/>
    <property type="match status" value="1"/>
</dbReference>
<dbReference type="Pfam" id="PF02104">
    <property type="entry name" value="SURF1"/>
    <property type="match status" value="1"/>
</dbReference>
<evidence type="ECO:0000256" key="6">
    <source>
        <dbReference type="RuleBase" id="RU363076"/>
    </source>
</evidence>
<evidence type="ECO:0000256" key="3">
    <source>
        <dbReference type="ARBA" id="ARBA00022692"/>
    </source>
</evidence>
<dbReference type="CDD" id="cd06662">
    <property type="entry name" value="SURF1"/>
    <property type="match status" value="1"/>
</dbReference>
<reference evidence="7 8" key="1">
    <citation type="submission" date="2018-09" db="EMBL/GenBank/DDBJ databases">
        <title>Acidovorax cavernicola nov. sp. isolated from Gruta de las Maravillas (Aracena, Spain).</title>
        <authorList>
            <person name="Jurado V."/>
            <person name="Gutierrez-Patricio S."/>
            <person name="Gonzalez-Pimentel J.L."/>
            <person name="Miller A.Z."/>
            <person name="Laiz L."/>
            <person name="Saiz-Jimenez C."/>
        </authorList>
    </citation>
    <scope>NUCLEOTIDE SEQUENCE [LARGE SCALE GENOMIC DNA]</scope>
    <source>
        <strain evidence="7 8">1011MAR4D40.2</strain>
    </source>
</reference>
<evidence type="ECO:0000256" key="2">
    <source>
        <dbReference type="ARBA" id="ARBA00007165"/>
    </source>
</evidence>
<comment type="caution">
    <text evidence="7">The sequence shown here is derived from an EMBL/GenBank/DDBJ whole genome shotgun (WGS) entry which is preliminary data.</text>
</comment>